<evidence type="ECO:0000313" key="1">
    <source>
        <dbReference type="EMBL" id="PKU61607.1"/>
    </source>
</evidence>
<reference evidence="1 2" key="1">
    <citation type="journal article" date="2016" name="Sci. Rep.">
        <title>The Dendrobium catenatum Lindl. genome sequence provides insights into polysaccharide synthase, floral development and adaptive evolution.</title>
        <authorList>
            <person name="Zhang G.Q."/>
            <person name="Xu Q."/>
            <person name="Bian C."/>
            <person name="Tsai W.C."/>
            <person name="Yeh C.M."/>
            <person name="Liu K.W."/>
            <person name="Yoshida K."/>
            <person name="Zhang L.S."/>
            <person name="Chang S.B."/>
            <person name="Chen F."/>
            <person name="Shi Y."/>
            <person name="Su Y.Y."/>
            <person name="Zhang Y.Q."/>
            <person name="Chen L.J."/>
            <person name="Yin Y."/>
            <person name="Lin M."/>
            <person name="Huang H."/>
            <person name="Deng H."/>
            <person name="Wang Z.W."/>
            <person name="Zhu S.L."/>
            <person name="Zhao X."/>
            <person name="Deng C."/>
            <person name="Niu S.C."/>
            <person name="Huang J."/>
            <person name="Wang M."/>
            <person name="Liu G.H."/>
            <person name="Yang H.J."/>
            <person name="Xiao X.J."/>
            <person name="Hsiao Y.Y."/>
            <person name="Wu W.L."/>
            <person name="Chen Y.Y."/>
            <person name="Mitsuda N."/>
            <person name="Ohme-Takagi M."/>
            <person name="Luo Y.B."/>
            <person name="Van de Peer Y."/>
            <person name="Liu Z.J."/>
        </authorList>
    </citation>
    <scope>NUCLEOTIDE SEQUENCE [LARGE SCALE GENOMIC DNA]</scope>
    <source>
        <tissue evidence="1">The whole plant</tissue>
    </source>
</reference>
<proteinExistence type="predicted"/>
<accession>A0A2I0VDX2</accession>
<dbReference type="Proteomes" id="UP000233837">
    <property type="component" value="Unassembled WGS sequence"/>
</dbReference>
<sequence>MKTPEYPMAMLPVCRCTVLRSMPALIAGKSSSFLLVNFLVSSSTSLLSLLIHLPQVVHCQNVCFPYYGLSQTQIHYLFWAFITLDLGEDPALVTPLEFALVELRASGGGAAELWASSGNPVEVRVSDGGLVEVRASSGGPVELRASSGGPT</sequence>
<reference evidence="1 2" key="2">
    <citation type="journal article" date="2017" name="Nature">
        <title>The Apostasia genome and the evolution of orchids.</title>
        <authorList>
            <person name="Zhang G.Q."/>
            <person name="Liu K.W."/>
            <person name="Li Z."/>
            <person name="Lohaus R."/>
            <person name="Hsiao Y.Y."/>
            <person name="Niu S.C."/>
            <person name="Wang J.Y."/>
            <person name="Lin Y.C."/>
            <person name="Xu Q."/>
            <person name="Chen L.J."/>
            <person name="Yoshida K."/>
            <person name="Fujiwara S."/>
            <person name="Wang Z.W."/>
            <person name="Zhang Y.Q."/>
            <person name="Mitsuda N."/>
            <person name="Wang M."/>
            <person name="Liu G.H."/>
            <person name="Pecoraro L."/>
            <person name="Huang H.X."/>
            <person name="Xiao X.J."/>
            <person name="Lin M."/>
            <person name="Wu X.Y."/>
            <person name="Wu W.L."/>
            <person name="Chen Y.Y."/>
            <person name="Chang S.B."/>
            <person name="Sakamoto S."/>
            <person name="Ohme-Takagi M."/>
            <person name="Yagi M."/>
            <person name="Zeng S.J."/>
            <person name="Shen C.Y."/>
            <person name="Yeh C.M."/>
            <person name="Luo Y.B."/>
            <person name="Tsai W.C."/>
            <person name="Van de Peer Y."/>
            <person name="Liu Z.J."/>
        </authorList>
    </citation>
    <scope>NUCLEOTIDE SEQUENCE [LARGE SCALE GENOMIC DNA]</scope>
    <source>
        <tissue evidence="1">The whole plant</tissue>
    </source>
</reference>
<protein>
    <submittedName>
        <fullName evidence="1">Uncharacterized protein</fullName>
    </submittedName>
</protein>
<gene>
    <name evidence="1" type="ORF">MA16_Dca021228</name>
</gene>
<evidence type="ECO:0000313" key="2">
    <source>
        <dbReference type="Proteomes" id="UP000233837"/>
    </source>
</evidence>
<name>A0A2I0VDX2_9ASPA</name>
<dbReference type="AlphaFoldDB" id="A0A2I0VDX2"/>
<keyword evidence="2" id="KW-1185">Reference proteome</keyword>
<dbReference type="EMBL" id="KZ503766">
    <property type="protein sequence ID" value="PKU61607.1"/>
    <property type="molecule type" value="Genomic_DNA"/>
</dbReference>
<organism evidence="1 2">
    <name type="scientific">Dendrobium catenatum</name>
    <dbReference type="NCBI Taxonomy" id="906689"/>
    <lineage>
        <taxon>Eukaryota</taxon>
        <taxon>Viridiplantae</taxon>
        <taxon>Streptophyta</taxon>
        <taxon>Embryophyta</taxon>
        <taxon>Tracheophyta</taxon>
        <taxon>Spermatophyta</taxon>
        <taxon>Magnoliopsida</taxon>
        <taxon>Liliopsida</taxon>
        <taxon>Asparagales</taxon>
        <taxon>Orchidaceae</taxon>
        <taxon>Epidendroideae</taxon>
        <taxon>Malaxideae</taxon>
        <taxon>Dendrobiinae</taxon>
        <taxon>Dendrobium</taxon>
    </lineage>
</organism>